<keyword evidence="3" id="KW-1185">Reference proteome</keyword>
<feature type="domain" description="HTH hxlR-type" evidence="1">
    <location>
        <begin position="26"/>
        <end position="107"/>
    </location>
</feature>
<dbReference type="Proteomes" id="UP001589693">
    <property type="component" value="Unassembled WGS sequence"/>
</dbReference>
<comment type="caution">
    <text evidence="2">The sequence shown here is derived from an EMBL/GenBank/DDBJ whole genome shotgun (WGS) entry which is preliminary data.</text>
</comment>
<evidence type="ECO:0000313" key="3">
    <source>
        <dbReference type="Proteomes" id="UP001589693"/>
    </source>
</evidence>
<organism evidence="2 3">
    <name type="scientific">Allokutzneria oryzae</name>
    <dbReference type="NCBI Taxonomy" id="1378989"/>
    <lineage>
        <taxon>Bacteria</taxon>
        <taxon>Bacillati</taxon>
        <taxon>Actinomycetota</taxon>
        <taxon>Actinomycetes</taxon>
        <taxon>Pseudonocardiales</taxon>
        <taxon>Pseudonocardiaceae</taxon>
        <taxon>Allokutzneria</taxon>
    </lineage>
</organism>
<evidence type="ECO:0000313" key="2">
    <source>
        <dbReference type="EMBL" id="MFB9908063.1"/>
    </source>
</evidence>
<reference evidence="2 3" key="1">
    <citation type="submission" date="2024-09" db="EMBL/GenBank/DDBJ databases">
        <authorList>
            <person name="Sun Q."/>
            <person name="Mori K."/>
        </authorList>
    </citation>
    <scope>NUCLEOTIDE SEQUENCE [LARGE SCALE GENOMIC DNA]</scope>
    <source>
        <strain evidence="2 3">TBRC 7907</strain>
    </source>
</reference>
<evidence type="ECO:0000259" key="1">
    <source>
        <dbReference type="Pfam" id="PF01638"/>
    </source>
</evidence>
<dbReference type="RefSeq" id="WP_377859306.1">
    <property type="nucleotide sequence ID" value="NZ_JBHLZU010000026.1"/>
</dbReference>
<dbReference type="Pfam" id="PF01638">
    <property type="entry name" value="HxlR"/>
    <property type="match status" value="1"/>
</dbReference>
<dbReference type="InterPro" id="IPR002577">
    <property type="entry name" value="HTH_HxlR"/>
</dbReference>
<accession>A0ABV6A4H5</accession>
<protein>
    <submittedName>
        <fullName evidence="2">Winged helix-turn-helix transcriptional regulator</fullName>
    </submittedName>
</protein>
<proteinExistence type="predicted"/>
<sequence length="121" mass="13914">MSSSHSPGAAALVTRALEEIGDFEVLLVLAHIFNGKETEKELLETAGEQREQARELLQRMIEYGFLERRPRMKRSTMAWAYEVTPKGEQLREVVTLLERFGERWSAPDAELLPYPRARVAR</sequence>
<dbReference type="InterPro" id="IPR036388">
    <property type="entry name" value="WH-like_DNA-bd_sf"/>
</dbReference>
<gene>
    <name evidence="2" type="ORF">ACFFQA_29370</name>
</gene>
<dbReference type="InterPro" id="IPR036390">
    <property type="entry name" value="WH_DNA-bd_sf"/>
</dbReference>
<dbReference type="EMBL" id="JBHLZU010000026">
    <property type="protein sequence ID" value="MFB9908063.1"/>
    <property type="molecule type" value="Genomic_DNA"/>
</dbReference>
<dbReference type="Gene3D" id="1.10.10.10">
    <property type="entry name" value="Winged helix-like DNA-binding domain superfamily/Winged helix DNA-binding domain"/>
    <property type="match status" value="1"/>
</dbReference>
<name>A0ABV6A4H5_9PSEU</name>
<dbReference type="SUPFAM" id="SSF46785">
    <property type="entry name" value="Winged helix' DNA-binding domain"/>
    <property type="match status" value="1"/>
</dbReference>